<feature type="domain" description="C-type lectin" evidence="2">
    <location>
        <begin position="1"/>
        <end position="98"/>
    </location>
</feature>
<dbReference type="InterPro" id="IPR016187">
    <property type="entry name" value="CTDL_fold"/>
</dbReference>
<keyword evidence="1" id="KW-1015">Disulfide bond</keyword>
<proteinExistence type="predicted"/>
<dbReference type="PROSITE" id="PS00615">
    <property type="entry name" value="C_TYPE_LECTIN_1"/>
    <property type="match status" value="1"/>
</dbReference>
<keyword evidence="4" id="KW-1185">Reference proteome</keyword>
<dbReference type="InterPro" id="IPR016186">
    <property type="entry name" value="C-type_lectin-like/link_sf"/>
</dbReference>
<dbReference type="Pfam" id="PF00059">
    <property type="entry name" value="Lectin_C"/>
    <property type="match status" value="3"/>
</dbReference>
<evidence type="ECO:0000256" key="1">
    <source>
        <dbReference type="ARBA" id="ARBA00023157"/>
    </source>
</evidence>
<comment type="caution">
    <text evidence="3">The sequence shown here is derived from an EMBL/GenBank/DDBJ whole genome shotgun (WGS) entry which is preliminary data.</text>
</comment>
<feature type="non-terminal residue" evidence="3">
    <location>
        <position position="292"/>
    </location>
</feature>
<dbReference type="Proteomes" id="UP000886611">
    <property type="component" value="Unassembled WGS sequence"/>
</dbReference>
<dbReference type="SUPFAM" id="SSF56436">
    <property type="entry name" value="C-type lectin-like"/>
    <property type="match status" value="3"/>
</dbReference>
<dbReference type="PROSITE" id="PS50041">
    <property type="entry name" value="C_TYPE_LECTIN_2"/>
    <property type="match status" value="3"/>
</dbReference>
<dbReference type="PANTHER" id="PTHR45784:SF5">
    <property type="entry name" value="C-TYPE LECTIN DOMAIN FAMILY 20 MEMBER A-RELATED"/>
    <property type="match status" value="1"/>
</dbReference>
<dbReference type="CDD" id="cd00037">
    <property type="entry name" value="CLECT"/>
    <property type="match status" value="1"/>
</dbReference>
<dbReference type="EMBL" id="JAATIS010000220">
    <property type="protein sequence ID" value="KAG2469438.1"/>
    <property type="molecule type" value="Genomic_DNA"/>
</dbReference>
<evidence type="ECO:0000313" key="3">
    <source>
        <dbReference type="EMBL" id="KAG2469438.1"/>
    </source>
</evidence>
<sequence length="292" mass="34446">MNWKSAQNYCREKYKKDLVSIRNESENQEIMEKAQGSPFWIGLFNNPWKWSDGENSTFQIWSHKQPDNYCHNEACVEILSDGTWNDAFCGKMNYFFCTNKSKVTTPFDLVNYSLSWLDAQRYCRNNYTDLMTVESQTENQNLKTPHDKNYWIGLRRENDNWQWSNRSPLTYTNWKREFSCAVLQSDGSWNDSDCSEEKPFMCYNVVMNATFIIASSTWKDAVDYCRKRNSDLISISSQLEQDAIAALVNTTNSPNVWLGLRQSRMFGFWFWIDEKPLSYDHWQFAAVSKDPT</sequence>
<dbReference type="InterPro" id="IPR018378">
    <property type="entry name" value="C-type_lectin_CS"/>
</dbReference>
<feature type="non-terminal residue" evidence="3">
    <location>
        <position position="1"/>
    </location>
</feature>
<organism evidence="3 4">
    <name type="scientific">Polypterus senegalus</name>
    <name type="common">Senegal bichir</name>
    <dbReference type="NCBI Taxonomy" id="55291"/>
    <lineage>
        <taxon>Eukaryota</taxon>
        <taxon>Metazoa</taxon>
        <taxon>Chordata</taxon>
        <taxon>Craniata</taxon>
        <taxon>Vertebrata</taxon>
        <taxon>Euteleostomi</taxon>
        <taxon>Actinopterygii</taxon>
        <taxon>Polypteriformes</taxon>
        <taxon>Polypteridae</taxon>
        <taxon>Polypterus</taxon>
    </lineage>
</organism>
<accession>A0A8X8BT41</accession>
<evidence type="ECO:0000259" key="2">
    <source>
        <dbReference type="PROSITE" id="PS50041"/>
    </source>
</evidence>
<dbReference type="Gene3D" id="3.10.100.10">
    <property type="entry name" value="Mannose-Binding Protein A, subunit A"/>
    <property type="match status" value="3"/>
</dbReference>
<dbReference type="InterPro" id="IPR001304">
    <property type="entry name" value="C-type_lectin-like"/>
</dbReference>
<dbReference type="SMART" id="SM00034">
    <property type="entry name" value="CLECT"/>
    <property type="match status" value="3"/>
</dbReference>
<gene>
    <name evidence="3" type="primary">Mrc2_0</name>
    <name evidence="3" type="ORF">GTO96_0004404</name>
</gene>
<feature type="domain" description="C-type lectin" evidence="2">
    <location>
        <begin position="202"/>
        <end position="292"/>
    </location>
</feature>
<evidence type="ECO:0000313" key="4">
    <source>
        <dbReference type="Proteomes" id="UP000886611"/>
    </source>
</evidence>
<protein>
    <submittedName>
        <fullName evidence="3">MRC2 protein</fullName>
    </submittedName>
</protein>
<feature type="domain" description="C-type lectin" evidence="2">
    <location>
        <begin position="107"/>
        <end position="203"/>
    </location>
</feature>
<name>A0A8X8BT41_POLSE</name>
<dbReference type="PANTHER" id="PTHR45784">
    <property type="entry name" value="C-TYPE LECTIN DOMAIN FAMILY 20 MEMBER A-RELATED"/>
    <property type="match status" value="1"/>
</dbReference>
<dbReference type="AlphaFoldDB" id="A0A8X8BT41"/>
<reference evidence="3 4" key="1">
    <citation type="journal article" date="2021" name="Cell">
        <title>Tracing the genetic footprints of vertebrate landing in non-teleost ray-finned fishes.</title>
        <authorList>
            <person name="Bi X."/>
            <person name="Wang K."/>
            <person name="Yang L."/>
            <person name="Pan H."/>
            <person name="Jiang H."/>
            <person name="Wei Q."/>
            <person name="Fang M."/>
            <person name="Yu H."/>
            <person name="Zhu C."/>
            <person name="Cai Y."/>
            <person name="He Y."/>
            <person name="Gan X."/>
            <person name="Zeng H."/>
            <person name="Yu D."/>
            <person name="Zhu Y."/>
            <person name="Jiang H."/>
            <person name="Qiu Q."/>
            <person name="Yang H."/>
            <person name="Zhang Y.E."/>
            <person name="Wang W."/>
            <person name="Zhu M."/>
            <person name="He S."/>
            <person name="Zhang G."/>
        </authorList>
    </citation>
    <scope>NUCLEOTIDE SEQUENCE [LARGE SCALE GENOMIC DNA]</scope>
    <source>
        <strain evidence="3">Bchr_013</strain>
    </source>
</reference>